<gene>
    <name evidence="1" type="ordered locus">SPAB_04226</name>
</gene>
<dbReference type="KEGG" id="spq:SPAB_04226"/>
<accession>A0A6C6Z7N7</accession>
<reference evidence="1 2" key="1">
    <citation type="submission" date="2007-11" db="EMBL/GenBank/DDBJ databases">
        <authorList>
            <consortium name="The Salmonella enterica serovar Paratyphi B Genome Sequencing Project"/>
            <person name="McClelland M."/>
            <person name="Sanderson E.K."/>
            <person name="Porwollik S."/>
            <person name="Spieth J."/>
            <person name="Clifton W.S."/>
            <person name="Fulton R."/>
            <person name="Cordes M."/>
            <person name="Wollam A."/>
            <person name="Shah N."/>
            <person name="Pepin K."/>
            <person name="Bhonagiri V."/>
            <person name="Nash W."/>
            <person name="Johnson M."/>
            <person name="Thiruvilangam P."/>
            <person name="Wilson R."/>
        </authorList>
    </citation>
    <scope>NUCLEOTIDE SEQUENCE [LARGE SCALE GENOMIC DNA]</scope>
    <source>
        <strain evidence="2">ATCC BAA-1250 / SPB7</strain>
    </source>
</reference>
<dbReference type="Proteomes" id="UP000008556">
    <property type="component" value="Chromosome"/>
</dbReference>
<evidence type="ECO:0000313" key="2">
    <source>
        <dbReference type="Proteomes" id="UP000008556"/>
    </source>
</evidence>
<organism evidence="1 2">
    <name type="scientific">Salmonella paratyphi B (strain ATCC BAA-1250 / SPB7)</name>
    <dbReference type="NCBI Taxonomy" id="1016998"/>
    <lineage>
        <taxon>Bacteria</taxon>
        <taxon>Pseudomonadati</taxon>
        <taxon>Pseudomonadota</taxon>
        <taxon>Gammaproteobacteria</taxon>
        <taxon>Enterobacterales</taxon>
        <taxon>Enterobacteriaceae</taxon>
        <taxon>Salmonella</taxon>
    </lineage>
</organism>
<evidence type="ECO:0000313" key="1">
    <source>
        <dbReference type="EMBL" id="ABX69549.1"/>
    </source>
</evidence>
<proteinExistence type="predicted"/>
<dbReference type="AlphaFoldDB" id="A0A6C6Z7N7"/>
<name>A0A6C6Z7N7_SALPB</name>
<dbReference type="EMBL" id="CP000886">
    <property type="protein sequence ID" value="ABX69549.1"/>
    <property type="molecule type" value="Genomic_DNA"/>
</dbReference>
<sequence length="35" mass="4015">MRAGVKTWHVSSLLFLKKPKARYSPDNGKALTREK</sequence>
<protein>
    <submittedName>
        <fullName evidence="1">Uncharacterized protein</fullName>
    </submittedName>
</protein>